<dbReference type="InterPro" id="IPR017853">
    <property type="entry name" value="GH"/>
</dbReference>
<keyword evidence="3 5" id="KW-0326">Glycosidase</keyword>
<evidence type="ECO:0000259" key="4">
    <source>
        <dbReference type="Pfam" id="PF00128"/>
    </source>
</evidence>
<dbReference type="InterPro" id="IPR013780">
    <property type="entry name" value="Glyco_hydro_b"/>
</dbReference>
<evidence type="ECO:0000313" key="5">
    <source>
        <dbReference type="EMBL" id="CAH0307907.1"/>
    </source>
</evidence>
<dbReference type="Pfam" id="PF00128">
    <property type="entry name" value="Alpha-amylase"/>
    <property type="match status" value="1"/>
</dbReference>
<dbReference type="Gene3D" id="3.20.20.80">
    <property type="entry name" value="Glycosidases"/>
    <property type="match status" value="1"/>
</dbReference>
<dbReference type="SUPFAM" id="SSF51445">
    <property type="entry name" value="(Trans)glycosidases"/>
    <property type="match status" value="1"/>
</dbReference>
<dbReference type="FunFam" id="2.60.40.1180:FF:000007">
    <property type="entry name" value="Sucrose isomerase"/>
    <property type="match status" value="1"/>
</dbReference>
<comment type="similarity">
    <text evidence="1">Belongs to the glycosyl hydrolase 13 family.</text>
</comment>
<dbReference type="Gene3D" id="2.60.40.1180">
    <property type="entry name" value="Golgi alpha-mannosidase II"/>
    <property type="match status" value="1"/>
</dbReference>
<organism evidence="5 6">
    <name type="scientific">Peribacillus simplex</name>
    <dbReference type="NCBI Taxonomy" id="1478"/>
    <lineage>
        <taxon>Bacteria</taxon>
        <taxon>Bacillati</taxon>
        <taxon>Bacillota</taxon>
        <taxon>Bacilli</taxon>
        <taxon>Bacillales</taxon>
        <taxon>Bacillaceae</taxon>
        <taxon>Peribacillus</taxon>
    </lineage>
</organism>
<dbReference type="GO" id="GO:0004556">
    <property type="term" value="F:alpha-amylase activity"/>
    <property type="evidence" value="ECO:0007669"/>
    <property type="project" value="TreeGrafter"/>
</dbReference>
<dbReference type="EC" id="3.2.1.10" evidence="5"/>
<proteinExistence type="inferred from homology"/>
<evidence type="ECO:0000256" key="2">
    <source>
        <dbReference type="ARBA" id="ARBA00022801"/>
    </source>
</evidence>
<evidence type="ECO:0000256" key="1">
    <source>
        <dbReference type="ARBA" id="ARBA00008061"/>
    </source>
</evidence>
<comment type="caution">
    <text evidence="5">The sequence shown here is derived from an EMBL/GenBank/DDBJ whole genome shotgun (WGS) entry which is preliminary data.</text>
</comment>
<evidence type="ECO:0000256" key="3">
    <source>
        <dbReference type="ARBA" id="ARBA00023295"/>
    </source>
</evidence>
<name>A0A9W4L8S8_9BACI</name>
<dbReference type="EMBL" id="CAKKMG010000124">
    <property type="protein sequence ID" value="CAH0307907.1"/>
    <property type="molecule type" value="Genomic_DNA"/>
</dbReference>
<gene>
    <name evidence="5" type="primary">malL_3</name>
    <name evidence="5" type="ORF">SRABI133_04814</name>
</gene>
<dbReference type="AlphaFoldDB" id="A0A9W4L8S8"/>
<dbReference type="PANTHER" id="PTHR10357">
    <property type="entry name" value="ALPHA-AMYLASE FAMILY MEMBER"/>
    <property type="match status" value="1"/>
</dbReference>
<dbReference type="SUPFAM" id="SSF51011">
    <property type="entry name" value="Glycosyl hydrolase domain"/>
    <property type="match status" value="1"/>
</dbReference>
<dbReference type="Proteomes" id="UP000789326">
    <property type="component" value="Unassembled WGS sequence"/>
</dbReference>
<dbReference type="GO" id="GO:0009313">
    <property type="term" value="P:oligosaccharide catabolic process"/>
    <property type="evidence" value="ECO:0007669"/>
    <property type="project" value="TreeGrafter"/>
</dbReference>
<keyword evidence="2 5" id="KW-0378">Hydrolase</keyword>
<reference evidence="5" key="1">
    <citation type="submission" date="2021-11" db="EMBL/GenBank/DDBJ databases">
        <authorList>
            <person name="Bulgarelli D."/>
        </authorList>
    </citation>
    <scope>NUCLEOTIDE SEQUENCE</scope>
    <source>
        <strain evidence="5">Bi133</strain>
    </source>
</reference>
<evidence type="ECO:0000313" key="6">
    <source>
        <dbReference type="Proteomes" id="UP000789326"/>
    </source>
</evidence>
<dbReference type="PANTHER" id="PTHR10357:SF179">
    <property type="entry name" value="NEUTRAL AND BASIC AMINO ACID TRANSPORT PROTEIN RBAT"/>
    <property type="match status" value="1"/>
</dbReference>
<sequence>MKVNPNYRAINVEQQKNDPSSIYHFYKKMIDLRKKHQVLVYGEYELLWEDHPELYIYTRNMNDNSVMVICNFSMNHHQIDLSYWGKMELLLANYEDCPEVSLIDLRPYETRVYRY</sequence>
<protein>
    <submittedName>
        <fullName evidence="5">Oligo-1,6-glucosidase</fullName>
        <ecNumber evidence="5">3.2.1.10</ecNumber>
    </submittedName>
</protein>
<accession>A0A9W4L8S8</accession>
<dbReference type="GO" id="GO:0004574">
    <property type="term" value="F:oligo-1,6-glucosidase activity"/>
    <property type="evidence" value="ECO:0007669"/>
    <property type="project" value="UniProtKB-EC"/>
</dbReference>
<dbReference type="InterPro" id="IPR006047">
    <property type="entry name" value="GH13_cat_dom"/>
</dbReference>
<feature type="domain" description="Glycosyl hydrolase family 13 catalytic" evidence="4">
    <location>
        <begin position="1"/>
        <end position="42"/>
    </location>
</feature>